<comment type="caution">
    <text evidence="8">The sequence shown here is derived from an EMBL/GenBank/DDBJ whole genome shotgun (WGS) entry which is preliminary data.</text>
</comment>
<evidence type="ECO:0000256" key="7">
    <source>
        <dbReference type="RuleBase" id="RU366067"/>
    </source>
</evidence>
<keyword evidence="2 7" id="KW-0031">Aminopeptidase</keyword>
<evidence type="ECO:0000256" key="3">
    <source>
        <dbReference type="ARBA" id="ARBA00022670"/>
    </source>
</evidence>
<dbReference type="SUPFAM" id="SSF50494">
    <property type="entry name" value="Trypsin-like serine proteases"/>
    <property type="match status" value="1"/>
</dbReference>
<accession>A0A9X4N0C3</accession>
<dbReference type="GO" id="GO:0070009">
    <property type="term" value="F:serine-type aminopeptidase activity"/>
    <property type="evidence" value="ECO:0007669"/>
    <property type="project" value="UniProtKB-UniRule"/>
</dbReference>
<evidence type="ECO:0000256" key="2">
    <source>
        <dbReference type="ARBA" id="ARBA00022438"/>
    </source>
</evidence>
<dbReference type="EC" id="3.4.14.-" evidence="7"/>
<organism evidence="8 9">
    <name type="scientific">Profundicola chukchiensis</name>
    <dbReference type="NCBI Taxonomy" id="2961959"/>
    <lineage>
        <taxon>Bacteria</taxon>
        <taxon>Pseudomonadati</taxon>
        <taxon>Bacteroidota</taxon>
        <taxon>Flavobacteriia</taxon>
        <taxon>Flavobacteriales</taxon>
        <taxon>Weeksellaceae</taxon>
        <taxon>Profundicola</taxon>
    </lineage>
</organism>
<evidence type="ECO:0000256" key="6">
    <source>
        <dbReference type="ARBA" id="ARBA00022825"/>
    </source>
</evidence>
<dbReference type="GO" id="GO:0008239">
    <property type="term" value="F:dipeptidyl-peptidase activity"/>
    <property type="evidence" value="ECO:0007669"/>
    <property type="project" value="UniProtKB-UniRule"/>
</dbReference>
<dbReference type="GO" id="GO:0006508">
    <property type="term" value="P:proteolysis"/>
    <property type="evidence" value="ECO:0007669"/>
    <property type="project" value="UniProtKB-KW"/>
</dbReference>
<evidence type="ECO:0000313" key="8">
    <source>
        <dbReference type="EMBL" id="MDG4946307.1"/>
    </source>
</evidence>
<dbReference type="PANTHER" id="PTHR38469">
    <property type="entry name" value="PERIPLASMIC PEPTIDASE SUBFAMILY S1B"/>
    <property type="match status" value="1"/>
</dbReference>
<evidence type="ECO:0000256" key="1">
    <source>
        <dbReference type="ARBA" id="ARBA00010491"/>
    </source>
</evidence>
<reference evidence="8" key="1">
    <citation type="submission" date="2022-07" db="EMBL/GenBank/DDBJ databases">
        <title>Description and genome-wide analysis of Profundicola chukchiensis gen. nov., sp. nov., marine bacteria isolated from bottom sediments of the Chukchi Sea.</title>
        <authorList>
            <person name="Romanenko L."/>
            <person name="Otstavnykh N."/>
            <person name="Kurilenko V."/>
            <person name="Eremeev V."/>
            <person name="Velansky P."/>
            <person name="Mikhailov V."/>
            <person name="Isaeva M."/>
        </authorList>
    </citation>
    <scope>NUCLEOTIDE SEQUENCE</scope>
    <source>
        <strain evidence="8">KMM 9713</strain>
    </source>
</reference>
<protein>
    <recommendedName>
        <fullName evidence="7">Dipeptidyl-peptidase</fullName>
        <ecNumber evidence="7">3.4.14.-</ecNumber>
    </recommendedName>
</protein>
<dbReference type="Pfam" id="PF10459">
    <property type="entry name" value="Peptidase_S46"/>
    <property type="match status" value="1"/>
</dbReference>
<dbReference type="InterPro" id="IPR009003">
    <property type="entry name" value="Peptidase_S1_PA"/>
</dbReference>
<dbReference type="PANTHER" id="PTHR38469:SF1">
    <property type="entry name" value="PERIPLASMIC PEPTIDASE SUBFAMILY S1B"/>
    <property type="match status" value="1"/>
</dbReference>
<feature type="chain" id="PRO_5041012438" description="Dipeptidyl-peptidase" evidence="7">
    <location>
        <begin position="22"/>
        <end position="709"/>
    </location>
</feature>
<dbReference type="GO" id="GO:0043171">
    <property type="term" value="P:peptide catabolic process"/>
    <property type="evidence" value="ECO:0007669"/>
    <property type="project" value="UniProtKB-UniRule"/>
</dbReference>
<evidence type="ECO:0000256" key="4">
    <source>
        <dbReference type="ARBA" id="ARBA00022729"/>
    </source>
</evidence>
<proteinExistence type="inferred from homology"/>
<dbReference type="AlphaFoldDB" id="A0A9X4N0C3"/>
<keyword evidence="9" id="KW-1185">Reference proteome</keyword>
<keyword evidence="3 7" id="KW-0645">Protease</keyword>
<keyword evidence="5 7" id="KW-0378">Hydrolase</keyword>
<comment type="similarity">
    <text evidence="1 7">Belongs to the peptidase S46 family.</text>
</comment>
<dbReference type="InterPro" id="IPR019500">
    <property type="entry name" value="Pep_S46"/>
</dbReference>
<evidence type="ECO:0000256" key="5">
    <source>
        <dbReference type="ARBA" id="ARBA00022801"/>
    </source>
</evidence>
<feature type="signal peptide" evidence="7">
    <location>
        <begin position="1"/>
        <end position="21"/>
    </location>
</feature>
<gene>
    <name evidence="8" type="ORF">NMK71_07770</name>
</gene>
<keyword evidence="4 7" id="KW-0732">Signal</keyword>
<comment type="function">
    <text evidence="7">Catalyzes the removal of dipeptides from the N-terminus of oligopeptides.</text>
</comment>
<name>A0A9X4N0C3_9FLAO</name>
<evidence type="ECO:0000313" key="9">
    <source>
        <dbReference type="Proteomes" id="UP001152599"/>
    </source>
</evidence>
<dbReference type="EMBL" id="JANCMU010000004">
    <property type="protein sequence ID" value="MDG4946307.1"/>
    <property type="molecule type" value="Genomic_DNA"/>
</dbReference>
<keyword evidence="6 7" id="KW-0720">Serine protease</keyword>
<dbReference type="Proteomes" id="UP001152599">
    <property type="component" value="Unassembled WGS sequence"/>
</dbReference>
<dbReference type="RefSeq" id="WP_304420740.1">
    <property type="nucleotide sequence ID" value="NZ_JANCMU010000004.1"/>
</dbReference>
<sequence>MMTTYSKLSIVALFLSVFTFAQQGGGMWIPTELNEQEMKEMGMNISAKDIFDPSQPSIKDAIAHFGGGCTSEVISPKGLLLTNHHCGFGQIQSHSTVENNYLEDGFWAESFEKELPNPGLDATFIVDIREVTDKVLQGVSSTDSEVARNGRIKDNIDIITANTVKESYQDVMIKPFYKGNKYYLFITETYKDVRLVGTPPSSIGKFGSDTDNWMWPRHTGDFAVFRIYADKNNKPAEYSKDNVPYTPKHYLPVNVGGINEGDFTFVFGFPGMTDEYLPASSIEQITTKLNPAKIEIRENALKIIDGYMKSDPQIKIQYASKYARVANYYKKWIGENQGLAKSNAIAKKKAYEADFNERVRKACMTEKSKRCVEYPSLVSDLDKLNGMIEPYNFASDYFDETIYRNSETFRVALLLNNVLALEKKEGFDAYYNRIEGYLDGLFKDYNAMVDKEVSLALWDMYKENMPKEFQPKDVNITADDIKNSVIVKSLAKDTKKTFSNKASFLKALKSDALVAKIGKVKDSYENNVTKNQSQLQAQINNKMRTYMKAQLEFMDDTKFFPDANSTLRVTYGKVNGYEPSDAVYYAPTSTLKGVMEKYVPGDYEFDAPAKLIELYNNKDYGDYAQDGEIPVNFLATNHTTGGNSGSPALDADGNLIGLNFDRVWEGTMSDYNYDPEICRNIMVDARYILFIIDKYANAQRLIDEMTLVK</sequence>